<protein>
    <submittedName>
        <fullName evidence="2">Kadipiro VP11</fullName>
    </submittedName>
</protein>
<proteinExistence type="predicted"/>
<name>A0A1L3KP33_9REOV</name>
<organism evidence="2">
    <name type="scientific">Kadipiro virus</name>
    <dbReference type="NCBI Taxonomy" id="104580"/>
    <lineage>
        <taxon>Viruses</taxon>
        <taxon>Riboviria</taxon>
        <taxon>Orthornavirae</taxon>
        <taxon>Duplornaviricota</taxon>
        <taxon>Resentoviricetes</taxon>
        <taxon>Reovirales</taxon>
        <taxon>Sedoreoviridae</taxon>
        <taxon>Seadornavirus</taxon>
        <taxon>Seadornavirus kadipiroense</taxon>
    </lineage>
</organism>
<accession>A0A1L3KP33</accession>
<evidence type="ECO:0000256" key="1">
    <source>
        <dbReference type="SAM" id="MobiDB-lite"/>
    </source>
</evidence>
<sequence>MSSLKEHRTNKANSRVLVRSPDEAPPTDNSLLNKGEILALTFNDEAIQSRLLLGPSLQGLPPPSLPPNSYGYHCNGSFTTYLLRESLINVRHVFAHCAPNKNNSVATNVAKTAVAAITATGTVEQLRYCQLGSLGSDLPDRSSTLMVLYECDVAGATTSDDSGKINIIYQTCTSAVSSSLTWRVSKVSMPIMSYISKCLYVTNTDLMPMPGVNLSVTTSDTITKFITRPPFNTKVLFFCSVRDREHTPLINSLFALTNIPNSG</sequence>
<dbReference type="EMBL" id="KX884660">
    <property type="protein sequence ID" value="APG79140.1"/>
    <property type="molecule type" value="Genomic_RNA"/>
</dbReference>
<reference evidence="2" key="1">
    <citation type="journal article" date="2016" name="Nature">
        <title>Redefining the invertebrate RNA virosphere.</title>
        <authorList>
            <person name="Shi M."/>
            <person name="Lin X.D."/>
            <person name="Tian J.H."/>
            <person name="Chen L.J."/>
            <person name="Chen X."/>
            <person name="Li C.X."/>
            <person name="Qin X.C."/>
            <person name="Li J."/>
            <person name="Cao J.P."/>
            <person name="Eden J.S."/>
            <person name="Buchmann J."/>
            <person name="Wang W."/>
            <person name="Xu J."/>
            <person name="Holmes E.C."/>
            <person name="Zhang Y.Z."/>
        </authorList>
    </citation>
    <scope>NUCLEOTIDE SEQUENCE</scope>
    <source>
        <strain evidence="2">QTM27331</strain>
    </source>
</reference>
<dbReference type="NCBIfam" id="TIGR04237">
    <property type="entry name" value="seadorna_VP9"/>
    <property type="match status" value="1"/>
</dbReference>
<dbReference type="InterPro" id="IPR015072">
    <property type="entry name" value="VP9/VP10/VP11"/>
</dbReference>
<feature type="region of interest" description="Disordered" evidence="1">
    <location>
        <begin position="1"/>
        <end position="30"/>
    </location>
</feature>
<evidence type="ECO:0000313" key="2">
    <source>
        <dbReference type="EMBL" id="APG79140.1"/>
    </source>
</evidence>